<dbReference type="SUPFAM" id="SSF52317">
    <property type="entry name" value="Class I glutamine amidotransferase-like"/>
    <property type="match status" value="1"/>
</dbReference>
<dbReference type="InterPro" id="IPR011697">
    <property type="entry name" value="Peptidase_C26"/>
</dbReference>
<proteinExistence type="predicted"/>
<evidence type="ECO:0000313" key="1">
    <source>
        <dbReference type="EMBL" id="GBR55491.1"/>
    </source>
</evidence>
<dbReference type="PROSITE" id="PS51273">
    <property type="entry name" value="GATASE_TYPE_1"/>
    <property type="match status" value="1"/>
</dbReference>
<organism evidence="1 2">
    <name type="scientific">Neokomagataea thailandica NBRC 106555</name>
    <dbReference type="NCBI Taxonomy" id="1223520"/>
    <lineage>
        <taxon>Bacteria</taxon>
        <taxon>Pseudomonadati</taxon>
        <taxon>Pseudomonadota</taxon>
        <taxon>Alphaproteobacteria</taxon>
        <taxon>Acetobacterales</taxon>
        <taxon>Acetobacteraceae</taxon>
        <taxon>Neokomagataea</taxon>
    </lineage>
</organism>
<dbReference type="Proteomes" id="UP001062632">
    <property type="component" value="Unassembled WGS sequence"/>
</dbReference>
<reference evidence="1 2" key="1">
    <citation type="submission" date="2013-04" db="EMBL/GenBank/DDBJ databases">
        <title>The genome sequencing project of 58 acetic acid bacteria.</title>
        <authorList>
            <person name="Okamoto-Kainuma A."/>
            <person name="Ishikawa M."/>
            <person name="Umino S."/>
            <person name="Koizumi Y."/>
            <person name="Shiwa Y."/>
            <person name="Yoshikawa H."/>
            <person name="Matsutani M."/>
            <person name="Matsushita K."/>
        </authorList>
    </citation>
    <scope>NUCLEOTIDE SEQUENCE [LARGE SCALE GENOMIC DNA]</scope>
    <source>
        <strain evidence="1 2">NBRC 106555</strain>
    </source>
</reference>
<sequence>MRTPGRAQISAYAPDGIIEAIELTHARFAIGVQWHPEFSLDPGDQRLYAALVEASR</sequence>
<evidence type="ECO:0000313" key="2">
    <source>
        <dbReference type="Proteomes" id="UP001062632"/>
    </source>
</evidence>
<evidence type="ECO:0008006" key="3">
    <source>
        <dbReference type="Google" id="ProtNLM"/>
    </source>
</evidence>
<protein>
    <recommendedName>
        <fullName evidence="3">Glutamine amidotransferase</fullName>
    </recommendedName>
</protein>
<comment type="caution">
    <text evidence="1">The sequence shown here is derived from an EMBL/GenBank/DDBJ whole genome shotgun (WGS) entry which is preliminary data.</text>
</comment>
<keyword evidence="2" id="KW-1185">Reference proteome</keyword>
<gene>
    <name evidence="1" type="ORF">AA106555_2033</name>
</gene>
<name>A0ABQ0QSP5_9PROT</name>
<dbReference type="EMBL" id="BAQC01000123">
    <property type="protein sequence ID" value="GBR55491.1"/>
    <property type="molecule type" value="Genomic_DNA"/>
</dbReference>
<accession>A0ABQ0QSP5</accession>
<dbReference type="Gene3D" id="3.40.50.880">
    <property type="match status" value="1"/>
</dbReference>
<dbReference type="InterPro" id="IPR029062">
    <property type="entry name" value="Class_I_gatase-like"/>
</dbReference>
<dbReference type="Pfam" id="PF07722">
    <property type="entry name" value="Peptidase_C26"/>
    <property type="match status" value="1"/>
</dbReference>